<proteinExistence type="predicted"/>
<dbReference type="EMBL" id="QBLH01002806">
    <property type="protein sequence ID" value="TGZ46866.1"/>
    <property type="molecule type" value="Genomic_DNA"/>
</dbReference>
<name>A0A4S2KDG9_9HYME</name>
<keyword evidence="2" id="KW-1185">Reference proteome</keyword>
<protein>
    <submittedName>
        <fullName evidence="1">Uncharacterized protein</fullName>
    </submittedName>
</protein>
<gene>
    <name evidence="1" type="ORF">DBV15_02571</name>
</gene>
<evidence type="ECO:0000313" key="2">
    <source>
        <dbReference type="Proteomes" id="UP000310200"/>
    </source>
</evidence>
<dbReference type="Proteomes" id="UP000310200">
    <property type="component" value="Unassembled WGS sequence"/>
</dbReference>
<comment type="caution">
    <text evidence="1">The sequence shown here is derived from an EMBL/GenBank/DDBJ whole genome shotgun (WGS) entry which is preliminary data.</text>
</comment>
<dbReference type="AlphaFoldDB" id="A0A4S2KDG9"/>
<reference evidence="1 2" key="1">
    <citation type="journal article" date="2019" name="Philos. Trans. R. Soc. Lond., B, Biol. Sci.">
        <title>Ant behaviour and brain gene expression of defending hosts depend on the ecological success of the intruding social parasite.</title>
        <authorList>
            <person name="Kaur R."/>
            <person name="Stoldt M."/>
            <person name="Jongepier E."/>
            <person name="Feldmeyer B."/>
            <person name="Menzel F."/>
            <person name="Bornberg-Bauer E."/>
            <person name="Foitzik S."/>
        </authorList>
    </citation>
    <scope>NUCLEOTIDE SEQUENCE [LARGE SCALE GENOMIC DNA]</scope>
    <source>
        <tissue evidence="1">Whole body</tissue>
    </source>
</reference>
<accession>A0A4S2KDG9</accession>
<sequence length="112" mass="12667">MPAVSSYGNDAVTTVSGAWQFLAIKSPMGPTRIKLARRVGLTWLRIKFTSFQGCQSSVEFLPLIFPPPRPGARRWKRARGRANRNYSPRHFCHIVLATRDGRLIRPSTSSQR</sequence>
<organism evidence="1 2">
    <name type="scientific">Temnothorax longispinosus</name>
    <dbReference type="NCBI Taxonomy" id="300112"/>
    <lineage>
        <taxon>Eukaryota</taxon>
        <taxon>Metazoa</taxon>
        <taxon>Ecdysozoa</taxon>
        <taxon>Arthropoda</taxon>
        <taxon>Hexapoda</taxon>
        <taxon>Insecta</taxon>
        <taxon>Pterygota</taxon>
        <taxon>Neoptera</taxon>
        <taxon>Endopterygota</taxon>
        <taxon>Hymenoptera</taxon>
        <taxon>Apocrita</taxon>
        <taxon>Aculeata</taxon>
        <taxon>Formicoidea</taxon>
        <taxon>Formicidae</taxon>
        <taxon>Myrmicinae</taxon>
        <taxon>Temnothorax</taxon>
    </lineage>
</organism>
<evidence type="ECO:0000313" key="1">
    <source>
        <dbReference type="EMBL" id="TGZ46866.1"/>
    </source>
</evidence>